<evidence type="ECO:0000313" key="2">
    <source>
        <dbReference type="EMBL" id="OEE61721.1"/>
    </source>
</evidence>
<comment type="caution">
    <text evidence="2">The sequence shown here is derived from an EMBL/GenBank/DDBJ whole genome shotgun (WGS) entry which is preliminary data.</text>
</comment>
<evidence type="ECO:0000313" key="3">
    <source>
        <dbReference type="Proteomes" id="UP000095039"/>
    </source>
</evidence>
<organism evidence="2 3">
    <name type="scientific">Enterovibrio norvegicus FF-454</name>
    <dbReference type="NCBI Taxonomy" id="1185651"/>
    <lineage>
        <taxon>Bacteria</taxon>
        <taxon>Pseudomonadati</taxon>
        <taxon>Pseudomonadota</taxon>
        <taxon>Gammaproteobacteria</taxon>
        <taxon>Vibrionales</taxon>
        <taxon>Vibrionaceae</taxon>
        <taxon>Enterovibrio</taxon>
    </lineage>
</organism>
<dbReference type="InterPro" id="IPR007214">
    <property type="entry name" value="YbaK/aa-tRNA-synth-assoc-dom"/>
</dbReference>
<keyword evidence="3" id="KW-1185">Reference proteome</keyword>
<name>A0A1E5C869_9GAMM</name>
<dbReference type="EMBL" id="AJWN02000043">
    <property type="protein sequence ID" value="OEE61721.1"/>
    <property type="molecule type" value="Genomic_DNA"/>
</dbReference>
<dbReference type="Proteomes" id="UP000095039">
    <property type="component" value="Unassembled WGS sequence"/>
</dbReference>
<dbReference type="InterPro" id="IPR036754">
    <property type="entry name" value="YbaK/aa-tRNA-synt-asso_dom_sf"/>
</dbReference>
<reference evidence="2 3" key="1">
    <citation type="journal article" date="2012" name="Science">
        <title>Ecological populations of bacteria act as socially cohesive units of antibiotic production and resistance.</title>
        <authorList>
            <person name="Cordero O.X."/>
            <person name="Wildschutte H."/>
            <person name="Kirkup B."/>
            <person name="Proehl S."/>
            <person name="Ngo L."/>
            <person name="Hussain F."/>
            <person name="Le Roux F."/>
            <person name="Mincer T."/>
            <person name="Polz M.F."/>
        </authorList>
    </citation>
    <scope>NUCLEOTIDE SEQUENCE [LARGE SCALE GENOMIC DNA]</scope>
    <source>
        <strain evidence="2 3">FF-454</strain>
    </source>
</reference>
<gene>
    <name evidence="2" type="ORF">A1OK_08150</name>
</gene>
<dbReference type="GO" id="GO:0002161">
    <property type="term" value="F:aminoacyl-tRNA deacylase activity"/>
    <property type="evidence" value="ECO:0007669"/>
    <property type="project" value="InterPro"/>
</dbReference>
<dbReference type="AlphaFoldDB" id="A0A1E5C869"/>
<protein>
    <recommendedName>
        <fullName evidence="1">YbaK/aminoacyl-tRNA synthetase-associated domain-containing protein</fullName>
    </recommendedName>
</protein>
<proteinExistence type="predicted"/>
<sequence>MMPDLNTPIVVMLRDNDIAHRILPHQRAATTILDAADQRGVDPRQLVKSMLLRDMGGQYALACFPGTASVDPKKVRALLGCRRMTCVDSTHVQSITGYSPGMITPIAVLGAMPIFFDPSLSEFEHVNISSGSPLAGIELAYQDLIALCQPVVADICREGTPSS</sequence>
<evidence type="ECO:0000259" key="1">
    <source>
        <dbReference type="Pfam" id="PF04073"/>
    </source>
</evidence>
<dbReference type="SUPFAM" id="SSF55826">
    <property type="entry name" value="YbaK/ProRS associated domain"/>
    <property type="match status" value="1"/>
</dbReference>
<dbReference type="CDD" id="cd04332">
    <property type="entry name" value="YbaK_like"/>
    <property type="match status" value="1"/>
</dbReference>
<dbReference type="PANTHER" id="PTHR30411:SF1">
    <property type="entry name" value="CYTOPLASMIC PROTEIN"/>
    <property type="match status" value="1"/>
</dbReference>
<dbReference type="Gene3D" id="3.90.960.10">
    <property type="entry name" value="YbaK/aminoacyl-tRNA synthetase-associated domain"/>
    <property type="match status" value="1"/>
</dbReference>
<accession>A0A1E5C869</accession>
<dbReference type="Pfam" id="PF04073">
    <property type="entry name" value="tRNA_edit"/>
    <property type="match status" value="1"/>
</dbReference>
<dbReference type="PANTHER" id="PTHR30411">
    <property type="entry name" value="CYTOPLASMIC PROTEIN"/>
    <property type="match status" value="1"/>
</dbReference>
<dbReference type="RefSeq" id="WP_016960314.1">
    <property type="nucleotide sequence ID" value="NZ_AJWN02000043.1"/>
</dbReference>
<feature type="domain" description="YbaK/aminoacyl-tRNA synthetase-associated" evidence="1">
    <location>
        <begin position="28"/>
        <end position="146"/>
    </location>
</feature>